<dbReference type="KEGG" id="bsol:FSW04_05760"/>
<dbReference type="Proteomes" id="UP000321805">
    <property type="component" value="Chromosome"/>
</dbReference>
<proteinExistence type="predicted"/>
<dbReference type="AlphaFoldDB" id="A0A5B8U2I9"/>
<dbReference type="OrthoDB" id="5243961at2"/>
<sequence>MPRSIVRLPPQVQPPYEVYISGVPQREGVDYTREDDALVFDRALVKDKVSGWRWLLGAWGVGTYRQNDSVDIRYTLNGRPMVAEGLDIEPDDG</sequence>
<organism evidence="1 2">
    <name type="scientific">Baekduia soli</name>
    <dbReference type="NCBI Taxonomy" id="496014"/>
    <lineage>
        <taxon>Bacteria</taxon>
        <taxon>Bacillati</taxon>
        <taxon>Actinomycetota</taxon>
        <taxon>Thermoleophilia</taxon>
        <taxon>Solirubrobacterales</taxon>
        <taxon>Baekduiaceae</taxon>
        <taxon>Baekduia</taxon>
    </lineage>
</organism>
<name>A0A5B8U2I9_9ACTN</name>
<dbReference type="EMBL" id="CP042430">
    <property type="protein sequence ID" value="QEC47142.1"/>
    <property type="molecule type" value="Genomic_DNA"/>
</dbReference>
<gene>
    <name evidence="1" type="ORF">FSW04_05760</name>
</gene>
<protein>
    <submittedName>
        <fullName evidence="1">Uncharacterized protein</fullName>
    </submittedName>
</protein>
<reference evidence="1 2" key="1">
    <citation type="journal article" date="2018" name="J. Microbiol.">
        <title>Baekduia soli gen. nov., sp. nov., a novel bacterium isolated from the soil of Baekdu Mountain and proposal of a novel family name, Baekduiaceae fam. nov.</title>
        <authorList>
            <person name="An D.S."/>
            <person name="Siddiqi M.Z."/>
            <person name="Kim K.H."/>
            <person name="Yu H.S."/>
            <person name="Im W.T."/>
        </authorList>
    </citation>
    <scope>NUCLEOTIDE SEQUENCE [LARGE SCALE GENOMIC DNA]</scope>
    <source>
        <strain evidence="1 2">BR7-21</strain>
    </source>
</reference>
<accession>A0A5B8U2I9</accession>
<dbReference type="RefSeq" id="WP_146917208.1">
    <property type="nucleotide sequence ID" value="NZ_CP042430.1"/>
</dbReference>
<keyword evidence="2" id="KW-1185">Reference proteome</keyword>
<evidence type="ECO:0000313" key="2">
    <source>
        <dbReference type="Proteomes" id="UP000321805"/>
    </source>
</evidence>
<evidence type="ECO:0000313" key="1">
    <source>
        <dbReference type="EMBL" id="QEC47142.1"/>
    </source>
</evidence>